<dbReference type="Pfam" id="PF04951">
    <property type="entry name" value="Peptidase_M55"/>
    <property type="match status" value="1"/>
</dbReference>
<dbReference type="AlphaFoldDB" id="X0YEK7"/>
<dbReference type="EMBL" id="BART01007146">
    <property type="protein sequence ID" value="GAG54384.1"/>
    <property type="molecule type" value="Genomic_DNA"/>
</dbReference>
<evidence type="ECO:0008006" key="2">
    <source>
        <dbReference type="Google" id="ProtNLM"/>
    </source>
</evidence>
<gene>
    <name evidence="1" type="ORF">S01H4_16309</name>
</gene>
<dbReference type="InterPro" id="IPR027476">
    <property type="entry name" value="DppA_N"/>
</dbReference>
<dbReference type="InterPro" id="IPR007035">
    <property type="entry name" value="Peptidase_M55"/>
</dbReference>
<accession>X0YEK7</accession>
<reference evidence="1" key="1">
    <citation type="journal article" date="2014" name="Front. Microbiol.">
        <title>High frequency of phylogenetically diverse reductive dehalogenase-homologous genes in deep subseafloor sedimentary metagenomes.</title>
        <authorList>
            <person name="Kawai M."/>
            <person name="Futagami T."/>
            <person name="Toyoda A."/>
            <person name="Takaki Y."/>
            <person name="Nishi S."/>
            <person name="Hori S."/>
            <person name="Arai W."/>
            <person name="Tsubouchi T."/>
            <person name="Morono Y."/>
            <person name="Uchiyama I."/>
            <person name="Ito T."/>
            <person name="Fujiyama A."/>
            <person name="Inagaki F."/>
            <person name="Takami H."/>
        </authorList>
    </citation>
    <scope>NUCLEOTIDE SEQUENCE</scope>
    <source>
        <strain evidence="1">Expedition CK06-06</strain>
    </source>
</reference>
<comment type="caution">
    <text evidence="1">The sequence shown here is derived from an EMBL/GenBank/DDBJ whole genome shotgun (WGS) entry which is preliminary data.</text>
</comment>
<proteinExistence type="predicted"/>
<protein>
    <recommendedName>
        <fullName evidence="2">Peptide transporter</fullName>
    </recommendedName>
</protein>
<name>X0YEK7_9ZZZZ</name>
<dbReference type="SUPFAM" id="SSF63992">
    <property type="entry name" value="Dipeptide transport protein"/>
    <property type="match status" value="1"/>
</dbReference>
<sequence>MKAFISVDLEGLPFVVLLGQLDLKGSLYQEAREIATKITLVVAEELYHNGFEQIIIADSHGPCVNLLIDDLPEYVEIIRGGFRPISMVAGVEGCDVALFLGYHAKHGTAKSTFDHTYSGSSIHKLVING</sequence>
<dbReference type="Gene3D" id="3.40.50.10780">
    <property type="entry name" value="Dipeptide transport protein"/>
    <property type="match status" value="1"/>
</dbReference>
<feature type="non-terminal residue" evidence="1">
    <location>
        <position position="129"/>
    </location>
</feature>
<dbReference type="InterPro" id="IPR036177">
    <property type="entry name" value="Peptidase_M55_sf"/>
</dbReference>
<evidence type="ECO:0000313" key="1">
    <source>
        <dbReference type="EMBL" id="GAG54384.1"/>
    </source>
</evidence>
<organism evidence="1">
    <name type="scientific">marine sediment metagenome</name>
    <dbReference type="NCBI Taxonomy" id="412755"/>
    <lineage>
        <taxon>unclassified sequences</taxon>
        <taxon>metagenomes</taxon>
        <taxon>ecological metagenomes</taxon>
    </lineage>
</organism>